<evidence type="ECO:0000256" key="6">
    <source>
        <dbReference type="ARBA" id="ARBA00022723"/>
    </source>
</evidence>
<dbReference type="GO" id="GO:0008254">
    <property type="term" value="F:3'-nucleotidase activity"/>
    <property type="evidence" value="ECO:0007669"/>
    <property type="project" value="TreeGrafter"/>
</dbReference>
<reference evidence="11 12" key="1">
    <citation type="submission" date="2015-03" db="EMBL/GenBank/DDBJ databases">
        <authorList>
            <person name="Murphy D."/>
        </authorList>
    </citation>
    <scope>NUCLEOTIDE SEQUENCE [LARGE SCALE GENOMIC DNA]</scope>
    <source>
        <strain evidence="11 12">OL-4</strain>
    </source>
</reference>
<dbReference type="GO" id="GO:0000166">
    <property type="term" value="F:nucleotide binding"/>
    <property type="evidence" value="ECO:0007669"/>
    <property type="project" value="UniProtKB-KW"/>
</dbReference>
<evidence type="ECO:0000256" key="3">
    <source>
        <dbReference type="ARBA" id="ARBA00004496"/>
    </source>
</evidence>
<dbReference type="STRING" id="690567.68"/>
<dbReference type="FunFam" id="3.40.1210.10:FF:000001">
    <property type="entry name" value="5'/3'-nucleotidase SurE"/>
    <property type="match status" value="1"/>
</dbReference>
<dbReference type="PANTHER" id="PTHR30457:SF12">
    <property type="entry name" value="5'_3'-NUCLEOTIDASE SURE"/>
    <property type="match status" value="1"/>
</dbReference>
<dbReference type="PANTHER" id="PTHR30457">
    <property type="entry name" value="5'-NUCLEOTIDASE SURE"/>
    <property type="match status" value="1"/>
</dbReference>
<dbReference type="GO" id="GO:0008253">
    <property type="term" value="F:5'-nucleotidase activity"/>
    <property type="evidence" value="ECO:0007669"/>
    <property type="project" value="UniProtKB-UniRule"/>
</dbReference>
<evidence type="ECO:0000256" key="5">
    <source>
        <dbReference type="ARBA" id="ARBA00022490"/>
    </source>
</evidence>
<comment type="cofactor">
    <cofactor evidence="9">
        <name>a divalent metal cation</name>
        <dbReference type="ChEBI" id="CHEBI:60240"/>
    </cofactor>
    <text evidence="9">Binds 1 divalent metal cation per subunit.</text>
</comment>
<dbReference type="Pfam" id="PF01975">
    <property type="entry name" value="SurE"/>
    <property type="match status" value="1"/>
</dbReference>
<dbReference type="OrthoDB" id="9780815at2"/>
<dbReference type="Gene3D" id="3.40.1210.10">
    <property type="entry name" value="Survival protein SurE-like phosphatase/nucleotidase"/>
    <property type="match status" value="1"/>
</dbReference>
<dbReference type="GO" id="GO:0046872">
    <property type="term" value="F:metal ion binding"/>
    <property type="evidence" value="ECO:0007669"/>
    <property type="project" value="UniProtKB-UniRule"/>
</dbReference>
<comment type="catalytic activity">
    <reaction evidence="1 9">
        <text>a ribonucleoside 5'-phosphate + H2O = a ribonucleoside + phosphate</text>
        <dbReference type="Rhea" id="RHEA:12484"/>
        <dbReference type="ChEBI" id="CHEBI:15377"/>
        <dbReference type="ChEBI" id="CHEBI:18254"/>
        <dbReference type="ChEBI" id="CHEBI:43474"/>
        <dbReference type="ChEBI" id="CHEBI:58043"/>
        <dbReference type="EC" id="3.1.3.5"/>
    </reaction>
</comment>
<dbReference type="NCBIfam" id="NF001492">
    <property type="entry name" value="PRK00346.2-2"/>
    <property type="match status" value="1"/>
</dbReference>
<dbReference type="EC" id="3.1.3.5" evidence="9"/>
<protein>
    <recommendedName>
        <fullName evidence="9">5'-nucleotidase SurE</fullName>
        <ecNumber evidence="9">3.1.3.5</ecNumber>
    </recommendedName>
    <alternativeName>
        <fullName evidence="9">Nucleoside 5'-monophosphate phosphohydrolase</fullName>
    </alternativeName>
</protein>
<dbReference type="EMBL" id="CGIH01000002">
    <property type="protein sequence ID" value="CFW97113.1"/>
    <property type="molecule type" value="Genomic_DNA"/>
</dbReference>
<keyword evidence="12" id="KW-1185">Reference proteome</keyword>
<evidence type="ECO:0000256" key="1">
    <source>
        <dbReference type="ARBA" id="ARBA00000815"/>
    </source>
</evidence>
<keyword evidence="6 9" id="KW-0479">Metal-binding</keyword>
<evidence type="ECO:0000256" key="9">
    <source>
        <dbReference type="HAMAP-Rule" id="MF_00060"/>
    </source>
</evidence>
<comment type="cofactor">
    <cofactor evidence="2">
        <name>Mg(2+)</name>
        <dbReference type="ChEBI" id="CHEBI:18420"/>
    </cofactor>
</comment>
<comment type="similarity">
    <text evidence="4 9">Belongs to the SurE nucleotidase family.</text>
</comment>
<gene>
    <name evidence="9" type="primary">surE</name>
    <name evidence="11" type="ORF">68</name>
</gene>
<accession>A0A0E3W2F2</accession>
<dbReference type="NCBIfam" id="NF001490">
    <property type="entry name" value="PRK00346.1-4"/>
    <property type="match status" value="1"/>
</dbReference>
<keyword evidence="5 9" id="KW-0963">Cytoplasm</keyword>
<feature type="binding site" evidence="9">
    <location>
        <position position="95"/>
    </location>
    <ligand>
        <name>a divalent metal cation</name>
        <dbReference type="ChEBI" id="CHEBI:60240"/>
    </ligand>
</feature>
<comment type="function">
    <text evidence="9">Nucleotidase that shows phosphatase activity on nucleoside 5'-monophosphates.</text>
</comment>
<comment type="subcellular location">
    <subcellularLocation>
        <location evidence="3 9">Cytoplasm</location>
    </subcellularLocation>
</comment>
<dbReference type="SUPFAM" id="SSF64167">
    <property type="entry name" value="SurE-like"/>
    <property type="match status" value="1"/>
</dbReference>
<dbReference type="HAMAP" id="MF_00060">
    <property type="entry name" value="SurE"/>
    <property type="match status" value="1"/>
</dbReference>
<organism evidence="11 12">
    <name type="scientific">Syntrophomonas zehnderi OL-4</name>
    <dbReference type="NCBI Taxonomy" id="690567"/>
    <lineage>
        <taxon>Bacteria</taxon>
        <taxon>Bacillati</taxon>
        <taxon>Bacillota</taxon>
        <taxon>Clostridia</taxon>
        <taxon>Eubacteriales</taxon>
        <taxon>Syntrophomonadaceae</taxon>
        <taxon>Syntrophomonas</taxon>
    </lineage>
</organism>
<name>A0A0E3W2F2_9FIRM</name>
<dbReference type="NCBIfam" id="TIGR00087">
    <property type="entry name" value="surE"/>
    <property type="match status" value="1"/>
</dbReference>
<evidence type="ECO:0000256" key="4">
    <source>
        <dbReference type="ARBA" id="ARBA00011062"/>
    </source>
</evidence>
<feature type="binding site" evidence="9">
    <location>
        <position position="9"/>
    </location>
    <ligand>
        <name>a divalent metal cation</name>
        <dbReference type="ChEBI" id="CHEBI:60240"/>
    </ligand>
</feature>
<dbReference type="Proteomes" id="UP000045545">
    <property type="component" value="Unassembled WGS sequence"/>
</dbReference>
<feature type="domain" description="Survival protein SurE-like phosphatase/nucleotidase" evidence="10">
    <location>
        <begin position="3"/>
        <end position="187"/>
    </location>
</feature>
<evidence type="ECO:0000256" key="8">
    <source>
        <dbReference type="ARBA" id="ARBA00022801"/>
    </source>
</evidence>
<dbReference type="GO" id="GO:0005737">
    <property type="term" value="C:cytoplasm"/>
    <property type="evidence" value="ECO:0007669"/>
    <property type="project" value="UniProtKB-SubCell"/>
</dbReference>
<evidence type="ECO:0000313" key="12">
    <source>
        <dbReference type="Proteomes" id="UP000045545"/>
    </source>
</evidence>
<dbReference type="InterPro" id="IPR030048">
    <property type="entry name" value="SurE"/>
</dbReference>
<dbReference type="RefSeq" id="WP_046494592.1">
    <property type="nucleotide sequence ID" value="NZ_CGIH01000002.1"/>
</dbReference>
<dbReference type="GO" id="GO:0004309">
    <property type="term" value="F:exopolyphosphatase activity"/>
    <property type="evidence" value="ECO:0007669"/>
    <property type="project" value="TreeGrafter"/>
</dbReference>
<dbReference type="AlphaFoldDB" id="A0A0E3W2F2"/>
<feature type="binding site" evidence="9">
    <location>
        <position position="8"/>
    </location>
    <ligand>
        <name>a divalent metal cation</name>
        <dbReference type="ChEBI" id="CHEBI:60240"/>
    </ligand>
</feature>
<keyword evidence="7 9" id="KW-0547">Nucleotide-binding</keyword>
<dbReference type="InterPro" id="IPR002828">
    <property type="entry name" value="SurE-like_Pase/nucleotidase"/>
</dbReference>
<proteinExistence type="inferred from homology"/>
<evidence type="ECO:0000256" key="7">
    <source>
        <dbReference type="ARBA" id="ARBA00022741"/>
    </source>
</evidence>
<dbReference type="InterPro" id="IPR036523">
    <property type="entry name" value="SurE-like_sf"/>
</dbReference>
<sequence length="259" mass="28657">MKILLTNDDGIQAQGIHALIQELSNVGEIYLAAPDRERSGTGHSITVFEPIKVVKTKISGVKQSWIIGGTPVDCVKMALARLIDEKIDLVVSGINHGSNLGTDVLYSGTVSAAAEGVIMGSPSLAVSLNSQDNFEFGFAAQFTRRVVDMLTKQGFDKNTLININIPDLPENDIKGIRFTKLGLRNYDNLFEERRDPRGNTYYWLGGGVMDEEQDPESDVYAVDQGFISVTPIHLDLTDYQLINQYRRISPKALNRLLQK</sequence>
<keyword evidence="8 9" id="KW-0378">Hydrolase</keyword>
<evidence type="ECO:0000256" key="2">
    <source>
        <dbReference type="ARBA" id="ARBA00001946"/>
    </source>
</evidence>
<feature type="binding site" evidence="9">
    <location>
        <position position="39"/>
    </location>
    <ligand>
        <name>a divalent metal cation</name>
        <dbReference type="ChEBI" id="CHEBI:60240"/>
    </ligand>
</feature>
<evidence type="ECO:0000259" key="10">
    <source>
        <dbReference type="Pfam" id="PF01975"/>
    </source>
</evidence>
<evidence type="ECO:0000313" key="11">
    <source>
        <dbReference type="EMBL" id="CFW97113.1"/>
    </source>
</evidence>